<dbReference type="PROSITE" id="PS00599">
    <property type="entry name" value="AA_TRANSFER_CLASS_2"/>
    <property type="match status" value="1"/>
</dbReference>
<accession>A0A7S0EYL9</accession>
<dbReference type="InterPro" id="IPR015424">
    <property type="entry name" value="PyrdxlP-dep_Trfase"/>
</dbReference>
<keyword evidence="4" id="KW-0808">Transferase</keyword>
<evidence type="ECO:0000313" key="10">
    <source>
        <dbReference type="EMBL" id="CAD8498599.1"/>
    </source>
</evidence>
<dbReference type="InterPro" id="IPR015422">
    <property type="entry name" value="PyrdxlP-dep_Trfase_small"/>
</dbReference>
<comment type="similarity">
    <text evidence="2 7">Belongs to the class-II pyridoxal-phosphate-dependent aminotransferase family.</text>
</comment>
<dbReference type="GO" id="GO:0046513">
    <property type="term" value="P:ceramide biosynthetic process"/>
    <property type="evidence" value="ECO:0007669"/>
    <property type="project" value="TreeGrafter"/>
</dbReference>
<feature type="domain" description="Aminotransferase class I/classII large" evidence="9">
    <location>
        <begin position="2"/>
        <end position="292"/>
    </location>
</feature>
<sequence>MGFATNSTVLPTLVGSGGLIISDELNHSSIVTGARSSNARIKVFKHNCAKSLEEILRSSIAEGQPRTRLPWRKILVVVEGLYSMEGEVCDLKRIVQVCKKYKAYVYVDEAHSIGALGATGRGVLEYCGVEPDDVDVMMGTFTKSFGSVGGYIASTKEVIDYIRRMSPGSIYACSMSPGCVTQASLALRMIAGEDGTDKGKKKLDQLRRNSNLFRAGLQRMGCEVLGHTDSPVIPVMLYNPAKIPAFSRECLARKLAVVVVGFPATPLIKSRVRFCLSAAHTEEDLISALKVIDEVAELVMIKYKWTGRPNVAPSAVVQRLSQEYFVDVVGEWDATHFNWRDTITIDTNGRFARGNGEQGSWNVQERNGKTILRLEWDRWPTEELELVHMDHRDPCASPRRHVFKGHGNIITANSNTIPFPDLIPGSHSTFTLRPKGSLLSPNVSPMPSPSKPAPTSRVARKLQ</sequence>
<dbReference type="InterPro" id="IPR050087">
    <property type="entry name" value="AON_synthase_class-II"/>
</dbReference>
<evidence type="ECO:0000256" key="4">
    <source>
        <dbReference type="ARBA" id="ARBA00022679"/>
    </source>
</evidence>
<gene>
    <name evidence="10" type="ORF">HPHI1048_LOCUS18332</name>
</gene>
<evidence type="ECO:0000256" key="2">
    <source>
        <dbReference type="ARBA" id="ARBA00008392"/>
    </source>
</evidence>
<reference evidence="10" key="1">
    <citation type="submission" date="2021-01" db="EMBL/GenBank/DDBJ databases">
        <authorList>
            <person name="Corre E."/>
            <person name="Pelletier E."/>
            <person name="Niang G."/>
            <person name="Scheremetjew M."/>
            <person name="Finn R."/>
            <person name="Kale V."/>
            <person name="Holt S."/>
            <person name="Cochrane G."/>
            <person name="Meng A."/>
            <person name="Brown T."/>
            <person name="Cohen L."/>
        </authorList>
    </citation>
    <scope>NUCLEOTIDE SEQUENCE</scope>
    <source>
        <strain evidence="10">CCMP325</strain>
    </source>
</reference>
<evidence type="ECO:0000259" key="9">
    <source>
        <dbReference type="Pfam" id="PF00155"/>
    </source>
</evidence>
<dbReference type="SUPFAM" id="SSF53383">
    <property type="entry name" value="PLP-dependent transferases"/>
    <property type="match status" value="1"/>
</dbReference>
<comment type="cofactor">
    <cofactor evidence="1 7">
        <name>pyridoxal 5'-phosphate</name>
        <dbReference type="ChEBI" id="CHEBI:597326"/>
    </cofactor>
</comment>
<proteinExistence type="inferred from homology"/>
<comment type="catalytic activity">
    <reaction evidence="6">
        <text>L-serine + hexadecanoyl-CoA + H(+) = 3-oxosphinganine + CO2 + CoA</text>
        <dbReference type="Rhea" id="RHEA:14761"/>
        <dbReference type="ChEBI" id="CHEBI:15378"/>
        <dbReference type="ChEBI" id="CHEBI:16526"/>
        <dbReference type="ChEBI" id="CHEBI:33384"/>
        <dbReference type="ChEBI" id="CHEBI:57287"/>
        <dbReference type="ChEBI" id="CHEBI:57379"/>
        <dbReference type="ChEBI" id="CHEBI:58299"/>
        <dbReference type="EC" id="2.3.1.50"/>
    </reaction>
</comment>
<evidence type="ECO:0000256" key="6">
    <source>
        <dbReference type="ARBA" id="ARBA00048528"/>
    </source>
</evidence>
<dbReference type="EC" id="2.3.1.50" evidence="3"/>
<organism evidence="10">
    <name type="scientific">Hanusia phi</name>
    <dbReference type="NCBI Taxonomy" id="3032"/>
    <lineage>
        <taxon>Eukaryota</taxon>
        <taxon>Cryptophyceae</taxon>
        <taxon>Pyrenomonadales</taxon>
        <taxon>Geminigeraceae</taxon>
        <taxon>Hanusia</taxon>
    </lineage>
</organism>
<feature type="region of interest" description="Disordered" evidence="8">
    <location>
        <begin position="435"/>
        <end position="463"/>
    </location>
</feature>
<dbReference type="Gene3D" id="3.90.1150.10">
    <property type="entry name" value="Aspartate Aminotransferase, domain 1"/>
    <property type="match status" value="1"/>
</dbReference>
<dbReference type="Pfam" id="PF00155">
    <property type="entry name" value="Aminotran_1_2"/>
    <property type="match status" value="1"/>
</dbReference>
<dbReference type="PANTHER" id="PTHR13693:SF3">
    <property type="entry name" value="LD36009P"/>
    <property type="match status" value="1"/>
</dbReference>
<dbReference type="GO" id="GO:0004758">
    <property type="term" value="F:serine C-palmitoyltransferase activity"/>
    <property type="evidence" value="ECO:0007669"/>
    <property type="project" value="UniProtKB-EC"/>
</dbReference>
<keyword evidence="5 7" id="KW-0663">Pyridoxal phosphate</keyword>
<dbReference type="Gene3D" id="3.40.640.10">
    <property type="entry name" value="Type I PLP-dependent aspartate aminotransferase-like (Major domain)"/>
    <property type="match status" value="1"/>
</dbReference>
<evidence type="ECO:0000256" key="8">
    <source>
        <dbReference type="SAM" id="MobiDB-lite"/>
    </source>
</evidence>
<dbReference type="PANTHER" id="PTHR13693">
    <property type="entry name" value="CLASS II AMINOTRANSFERASE/8-AMINO-7-OXONONANOATE SYNTHASE"/>
    <property type="match status" value="1"/>
</dbReference>
<dbReference type="InterPro" id="IPR001917">
    <property type="entry name" value="Aminotrans_II_pyridoxalP_BS"/>
</dbReference>
<dbReference type="GO" id="GO:0030170">
    <property type="term" value="F:pyridoxal phosphate binding"/>
    <property type="evidence" value="ECO:0007669"/>
    <property type="project" value="InterPro"/>
</dbReference>
<name>A0A7S0EYL9_9CRYP</name>
<dbReference type="InterPro" id="IPR015421">
    <property type="entry name" value="PyrdxlP-dep_Trfase_major"/>
</dbReference>
<evidence type="ECO:0000256" key="7">
    <source>
        <dbReference type="RuleBase" id="RU003693"/>
    </source>
</evidence>
<dbReference type="EMBL" id="HBEO01027167">
    <property type="protein sequence ID" value="CAD8498599.1"/>
    <property type="molecule type" value="Transcribed_RNA"/>
</dbReference>
<evidence type="ECO:0000256" key="3">
    <source>
        <dbReference type="ARBA" id="ARBA00013220"/>
    </source>
</evidence>
<protein>
    <recommendedName>
        <fullName evidence="3">serine C-palmitoyltransferase</fullName>
        <ecNumber evidence="3">2.3.1.50</ecNumber>
    </recommendedName>
</protein>
<evidence type="ECO:0000256" key="5">
    <source>
        <dbReference type="ARBA" id="ARBA00022898"/>
    </source>
</evidence>
<evidence type="ECO:0000256" key="1">
    <source>
        <dbReference type="ARBA" id="ARBA00001933"/>
    </source>
</evidence>
<dbReference type="GO" id="GO:0016020">
    <property type="term" value="C:membrane"/>
    <property type="evidence" value="ECO:0007669"/>
    <property type="project" value="GOC"/>
</dbReference>
<dbReference type="InterPro" id="IPR004839">
    <property type="entry name" value="Aminotransferase_I/II_large"/>
</dbReference>
<dbReference type="AlphaFoldDB" id="A0A7S0EYL9"/>
<dbReference type="GO" id="GO:0017059">
    <property type="term" value="C:serine palmitoyltransferase complex"/>
    <property type="evidence" value="ECO:0007669"/>
    <property type="project" value="TreeGrafter"/>
</dbReference>
<dbReference type="GO" id="GO:0046512">
    <property type="term" value="P:sphingosine biosynthetic process"/>
    <property type="evidence" value="ECO:0007669"/>
    <property type="project" value="TreeGrafter"/>
</dbReference>